<feature type="domain" description="PLD phosphodiesterase" evidence="4">
    <location>
        <begin position="367"/>
        <end position="394"/>
    </location>
</feature>
<dbReference type="InterPro" id="IPR015679">
    <property type="entry name" value="PLipase_D_fam"/>
</dbReference>
<evidence type="ECO:0000313" key="5">
    <source>
        <dbReference type="EMBL" id="SED01537.1"/>
    </source>
</evidence>
<accession>A0A1H4X7K1</accession>
<dbReference type="Gene3D" id="3.30.870.10">
    <property type="entry name" value="Endonuclease Chain A"/>
    <property type="match status" value="2"/>
</dbReference>
<dbReference type="GO" id="GO:0009395">
    <property type="term" value="P:phospholipid catabolic process"/>
    <property type="evidence" value="ECO:0007669"/>
    <property type="project" value="TreeGrafter"/>
</dbReference>
<dbReference type="InterPro" id="IPR001736">
    <property type="entry name" value="PLipase_D/transphosphatidylase"/>
</dbReference>
<dbReference type="CDD" id="cd09105">
    <property type="entry name" value="PLDc_vPLD1_2_like_2"/>
    <property type="match status" value="1"/>
</dbReference>
<keyword evidence="6" id="KW-1185">Reference proteome</keyword>
<dbReference type="EMBL" id="FNSO01000004">
    <property type="protein sequence ID" value="SED01537.1"/>
    <property type="molecule type" value="Genomic_DNA"/>
</dbReference>
<dbReference type="PROSITE" id="PS50035">
    <property type="entry name" value="PLD"/>
    <property type="match status" value="2"/>
</dbReference>
<dbReference type="SMART" id="SM00155">
    <property type="entry name" value="PLDc"/>
    <property type="match status" value="2"/>
</dbReference>
<gene>
    <name evidence="5" type="ORF">SAMN04489727_6009</name>
</gene>
<evidence type="ECO:0000256" key="3">
    <source>
        <dbReference type="ARBA" id="ARBA00023098"/>
    </source>
</evidence>
<keyword evidence="3" id="KW-0443">Lipid metabolism</keyword>
<dbReference type="GO" id="GO:0004630">
    <property type="term" value="F:phospholipase D activity"/>
    <property type="evidence" value="ECO:0007669"/>
    <property type="project" value="UniProtKB-EC"/>
</dbReference>
<dbReference type="PANTHER" id="PTHR18896">
    <property type="entry name" value="PHOSPHOLIPASE D"/>
    <property type="match status" value="1"/>
</dbReference>
<dbReference type="STRING" id="208445.SAMN04489727_6009"/>
<dbReference type="SUPFAM" id="SSF56024">
    <property type="entry name" value="Phospholipase D/nuclease"/>
    <property type="match status" value="2"/>
</dbReference>
<sequence length="488" mass="54224">MGRVKSFPSFVDKVDERLGDGLEHVLCAHHRRRLHRLGWGAVLDPAGARDPLGGRAPVRDGNRVEVLIDGEESLPAVAEAIGKAKSHVHIANWHASADFRLTREAGSPTLRELLAEAAGRGVEVRVLLWAGPPFPAFQPSRKLARDERRKFTEGTDVRCVLDSRERTLHCHHEKLVIVDDAVAFVGGVDLTALEGDRHDSPDHPPRPIGWHDLMARLDGPVVADVADHFRRRWTEVAGEDLPSPAVPAPVGGSRVQLLRTVPNDTYDFLPKGEFTVLDGYLRALRSAQRLIYLENQFLWSPEIAEVLLDKLRHPPADEFRVVLLLPRKPSNGSDTTRGQLGRLLDADDGNRRLLATTISAHDGDSAAPVYVHAKLGIVDDSWLTIGSANLNEHSLFNDTEVNIATDDAEVVRTTRLRLWAEHLGHPVNELENRDSADIVDNLWRPLAEEQAERERRGEQRTHRLVLLPGVSRRVARLQGPLRGLLVDG</sequence>
<protein>
    <submittedName>
        <fullName evidence="5">Phosphatidylserine/phosphatidylglycerophosphate/cardiolipin synthase</fullName>
    </submittedName>
</protein>
<dbReference type="InterPro" id="IPR025202">
    <property type="entry name" value="PLD-like_dom"/>
</dbReference>
<evidence type="ECO:0000313" key="6">
    <source>
        <dbReference type="Proteomes" id="UP000199622"/>
    </source>
</evidence>
<reference evidence="6" key="1">
    <citation type="submission" date="2016-10" db="EMBL/GenBank/DDBJ databases">
        <authorList>
            <person name="Varghese N."/>
            <person name="Submissions S."/>
        </authorList>
    </citation>
    <scope>NUCLEOTIDE SEQUENCE [LARGE SCALE GENOMIC DNA]</scope>
    <source>
        <strain evidence="6">DSM 44544</strain>
    </source>
</reference>
<evidence type="ECO:0000256" key="2">
    <source>
        <dbReference type="ARBA" id="ARBA00022801"/>
    </source>
</evidence>
<dbReference type="PANTHER" id="PTHR18896:SF60">
    <property type="entry name" value="PHOSPHOLIPASE D"/>
    <property type="match status" value="1"/>
</dbReference>
<feature type="domain" description="PLD phosphodiesterase" evidence="4">
    <location>
        <begin position="167"/>
        <end position="194"/>
    </location>
</feature>
<name>A0A1H4X7K1_9PSEU</name>
<evidence type="ECO:0000259" key="4">
    <source>
        <dbReference type="PROSITE" id="PS50035"/>
    </source>
</evidence>
<dbReference type="Proteomes" id="UP000199622">
    <property type="component" value="Unassembled WGS sequence"/>
</dbReference>
<evidence type="ECO:0000256" key="1">
    <source>
        <dbReference type="ARBA" id="ARBA00022737"/>
    </source>
</evidence>
<keyword evidence="2" id="KW-0378">Hydrolase</keyword>
<proteinExistence type="predicted"/>
<keyword evidence="1" id="KW-0677">Repeat</keyword>
<dbReference type="RefSeq" id="WP_244170366.1">
    <property type="nucleotide sequence ID" value="NZ_FNSO01000004.1"/>
</dbReference>
<organism evidence="5 6">
    <name type="scientific">Amycolatopsis tolypomycina</name>
    <dbReference type="NCBI Taxonomy" id="208445"/>
    <lineage>
        <taxon>Bacteria</taxon>
        <taxon>Bacillati</taxon>
        <taxon>Actinomycetota</taxon>
        <taxon>Actinomycetes</taxon>
        <taxon>Pseudonocardiales</taxon>
        <taxon>Pseudonocardiaceae</taxon>
        <taxon>Amycolatopsis</taxon>
    </lineage>
</organism>
<dbReference type="CDD" id="cd09104">
    <property type="entry name" value="PLDc_vPLD1_2_like_1"/>
    <property type="match status" value="1"/>
</dbReference>
<dbReference type="Pfam" id="PF13091">
    <property type="entry name" value="PLDc_2"/>
    <property type="match status" value="2"/>
</dbReference>
<dbReference type="AlphaFoldDB" id="A0A1H4X7K1"/>